<organism evidence="3 4">
    <name type="scientific">Dictyostelium discoideum</name>
    <name type="common">Social amoeba</name>
    <dbReference type="NCBI Taxonomy" id="44689"/>
    <lineage>
        <taxon>Eukaryota</taxon>
        <taxon>Amoebozoa</taxon>
        <taxon>Evosea</taxon>
        <taxon>Eumycetozoa</taxon>
        <taxon>Dictyostelia</taxon>
        <taxon>Dictyosteliales</taxon>
        <taxon>Dictyosteliaceae</taxon>
        <taxon>Dictyostelium</taxon>
    </lineage>
</organism>
<evidence type="ECO:0000313" key="3">
    <source>
        <dbReference type="EMBL" id="EAL69049.2"/>
    </source>
</evidence>
<feature type="region of interest" description="Disordered" evidence="1">
    <location>
        <begin position="273"/>
        <end position="292"/>
    </location>
</feature>
<feature type="compositionally biased region" description="Basic residues" evidence="1">
    <location>
        <begin position="277"/>
        <end position="292"/>
    </location>
</feature>
<dbReference type="Gene3D" id="2.10.25.10">
    <property type="entry name" value="Laminin"/>
    <property type="match status" value="1"/>
</dbReference>
<dbReference type="InParanoid" id="Q550I2"/>
<accession>Q550I2</accession>
<dbReference type="Pfam" id="PF23106">
    <property type="entry name" value="EGF_Teneurin"/>
    <property type="match status" value="1"/>
</dbReference>
<keyword evidence="2" id="KW-0472">Membrane</keyword>
<feature type="transmembrane region" description="Helical" evidence="2">
    <location>
        <begin position="242"/>
        <end position="264"/>
    </location>
</feature>
<evidence type="ECO:0000256" key="2">
    <source>
        <dbReference type="SAM" id="Phobius"/>
    </source>
</evidence>
<keyword evidence="2" id="KW-0812">Transmembrane</keyword>
<dbReference type="Proteomes" id="UP000002195">
    <property type="component" value="Unassembled WGS sequence"/>
</dbReference>
<dbReference type="HOGENOM" id="CLU_812396_0_0_1"/>
<sequence length="342" mass="39790">MNCTINKLLCGENGICINNKCHCLPYWSGEECKTSYIDSLGIVYKIWNYSFIILFGVLLIFTIFNFILNLIIKQKSNLKNQKLKVISFSFIIIGTLFDPLGKRGFTKIIIELIGGWGLFFIFSSFILVFIYWIGLYHYKSIKYSNNSYAYKSISKFNPIARNCFIIFDSLWFCFELIIKILNSTSASNSNHHNKLSKYYYFDGRYQFLLFVTTVLSITFIVTVLSMLLFMKYGISNKTNYDTILVFGIEFFFEIVLSLEMIYILKDNKKLESNTNQKHQRQQPKNEIKRKKEIKIEKERTIESSMTGIAEDNYTNIEACAYATVTTDSNDTSNNTNTNINII</sequence>
<dbReference type="AlphaFoldDB" id="Q550I2"/>
<dbReference type="OMA" id="ICECIAY"/>
<evidence type="ECO:0000313" key="4">
    <source>
        <dbReference type="Proteomes" id="UP000002195"/>
    </source>
</evidence>
<feature type="transmembrane region" description="Helical" evidence="2">
    <location>
        <begin position="159"/>
        <end position="181"/>
    </location>
</feature>
<comment type="caution">
    <text evidence="3">The sequence shown here is derived from an EMBL/GenBank/DDBJ whole genome shotgun (WGS) entry which is preliminary data.</text>
</comment>
<protein>
    <submittedName>
        <fullName evidence="3">Uncharacterized protein</fullName>
    </submittedName>
</protein>
<evidence type="ECO:0000256" key="1">
    <source>
        <dbReference type="SAM" id="MobiDB-lite"/>
    </source>
</evidence>
<dbReference type="EMBL" id="AAFI02000019">
    <property type="protein sequence ID" value="EAL69049.2"/>
    <property type="molecule type" value="Genomic_DNA"/>
</dbReference>
<keyword evidence="2" id="KW-1133">Transmembrane helix</keyword>
<dbReference type="VEuPathDB" id="AmoebaDB:DDB_G0277095"/>
<dbReference type="RefSeq" id="XP_642950.2">
    <property type="nucleotide sequence ID" value="XM_637858.2"/>
</dbReference>
<feature type="transmembrane region" description="Helical" evidence="2">
    <location>
        <begin position="113"/>
        <end position="138"/>
    </location>
</feature>
<name>Q550I2_DICDI</name>
<dbReference type="eggNOG" id="ENOG502RIG7">
    <property type="taxonomic scope" value="Eukaryota"/>
</dbReference>
<feature type="transmembrane region" description="Helical" evidence="2">
    <location>
        <begin position="207"/>
        <end position="230"/>
    </location>
</feature>
<reference evidence="3 4" key="1">
    <citation type="journal article" date="2005" name="Nature">
        <title>The genome of the social amoeba Dictyostelium discoideum.</title>
        <authorList>
            <consortium name="The Dictyostelium discoideum Sequencing Consortium"/>
            <person name="Eichinger L."/>
            <person name="Pachebat J.A."/>
            <person name="Glockner G."/>
            <person name="Rajandream M.A."/>
            <person name="Sucgang R."/>
            <person name="Berriman M."/>
            <person name="Song J."/>
            <person name="Olsen R."/>
            <person name="Szafranski K."/>
            <person name="Xu Q."/>
            <person name="Tunggal B."/>
            <person name="Kummerfeld S."/>
            <person name="Madera M."/>
            <person name="Konfortov B.A."/>
            <person name="Rivero F."/>
            <person name="Bankier A.T."/>
            <person name="Lehmann R."/>
            <person name="Hamlin N."/>
            <person name="Davies R."/>
            <person name="Gaudet P."/>
            <person name="Fey P."/>
            <person name="Pilcher K."/>
            <person name="Chen G."/>
            <person name="Saunders D."/>
            <person name="Sodergren E."/>
            <person name="Davis P."/>
            <person name="Kerhornou A."/>
            <person name="Nie X."/>
            <person name="Hall N."/>
            <person name="Anjard C."/>
            <person name="Hemphill L."/>
            <person name="Bason N."/>
            <person name="Farbrother P."/>
            <person name="Desany B."/>
            <person name="Just E."/>
            <person name="Morio T."/>
            <person name="Rost R."/>
            <person name="Churcher C."/>
            <person name="Cooper J."/>
            <person name="Haydock S."/>
            <person name="van Driessche N."/>
            <person name="Cronin A."/>
            <person name="Goodhead I."/>
            <person name="Muzny D."/>
            <person name="Mourier T."/>
            <person name="Pain A."/>
            <person name="Lu M."/>
            <person name="Harper D."/>
            <person name="Lindsay R."/>
            <person name="Hauser H."/>
            <person name="James K."/>
            <person name="Quiles M."/>
            <person name="Madan Babu M."/>
            <person name="Saito T."/>
            <person name="Buchrieser C."/>
            <person name="Wardroper A."/>
            <person name="Felder M."/>
            <person name="Thangavelu M."/>
            <person name="Johnson D."/>
            <person name="Knights A."/>
            <person name="Loulseged H."/>
            <person name="Mungall K."/>
            <person name="Oliver K."/>
            <person name="Price C."/>
            <person name="Quail M.A."/>
            <person name="Urushihara H."/>
            <person name="Hernandez J."/>
            <person name="Rabbinowitsch E."/>
            <person name="Steffen D."/>
            <person name="Sanders M."/>
            <person name="Ma J."/>
            <person name="Kohara Y."/>
            <person name="Sharp S."/>
            <person name="Simmonds M."/>
            <person name="Spiegler S."/>
            <person name="Tivey A."/>
            <person name="Sugano S."/>
            <person name="White B."/>
            <person name="Walker D."/>
            <person name="Woodward J."/>
            <person name="Winckler T."/>
            <person name="Tanaka Y."/>
            <person name="Shaulsky G."/>
            <person name="Schleicher M."/>
            <person name="Weinstock G."/>
            <person name="Rosenthal A."/>
            <person name="Cox E.C."/>
            <person name="Chisholm R.L."/>
            <person name="Gibbs R."/>
            <person name="Loomis W.F."/>
            <person name="Platzer M."/>
            <person name="Kay R.R."/>
            <person name="Williams J."/>
            <person name="Dear P.H."/>
            <person name="Noegel A.A."/>
            <person name="Barrell B."/>
            <person name="Kuspa A."/>
        </authorList>
    </citation>
    <scope>NUCLEOTIDE SEQUENCE [LARGE SCALE GENOMIC DNA]</scope>
    <source>
        <strain evidence="3 4">AX4</strain>
    </source>
</reference>
<dbReference type="GeneID" id="8620819"/>
<dbReference type="dictyBase" id="DDB_G0277095"/>
<gene>
    <name evidence="3" type="ORF">DDB_G0277095</name>
</gene>
<feature type="transmembrane region" description="Helical" evidence="2">
    <location>
        <begin position="46"/>
        <end position="71"/>
    </location>
</feature>
<dbReference type="KEGG" id="ddi:DDB_G0277095"/>
<proteinExistence type="predicted"/>
<keyword evidence="4" id="KW-1185">Reference proteome</keyword>
<dbReference type="PaxDb" id="44689-DDB0217905"/>